<evidence type="ECO:0008006" key="3">
    <source>
        <dbReference type="Google" id="ProtNLM"/>
    </source>
</evidence>
<dbReference type="Proteomes" id="UP001142374">
    <property type="component" value="Unassembled WGS sequence"/>
</dbReference>
<dbReference type="AlphaFoldDB" id="A0A9X2LDC6"/>
<reference evidence="1" key="1">
    <citation type="submission" date="2022-06" db="EMBL/GenBank/DDBJ databases">
        <title>WGS of actinobacteria.</title>
        <authorList>
            <person name="Thawai C."/>
        </authorList>
    </citation>
    <scope>NUCLEOTIDE SEQUENCE</scope>
    <source>
        <strain evidence="1">AA8</strain>
    </source>
</reference>
<sequence>MRFRRGAGQGLDLHQARDDLPLRAVLEDAAMGRWEGPRDLLAATGADWDRRIFRLQVLARAGARLRFADTWARAEPRSGDALALLAHVQAVRSMISGAGAGRAEMEASWATCLAAAEATPADPSPWVVMLALLRVHAPGRDVLEQVWAEVVRRDPYNREAHHELLTYLFPRNHGSGAEMFHWAQEQADTAPRGLPIAVLPLVALAESHRHRMETDAGSYGSYGLSIHPWIDCPHIDPVLDGWWRHRSPRPHAQFLDDANYLAHALAFAGRHAEAYEVFRAVGPYASEVPWSYCGDARELFLRHREWAVRAVRDGRRPPRARRR</sequence>
<dbReference type="EMBL" id="JANIID010000002">
    <property type="protein sequence ID" value="MCQ8768892.1"/>
    <property type="molecule type" value="Genomic_DNA"/>
</dbReference>
<gene>
    <name evidence="1" type="ORF">NQU55_03725</name>
</gene>
<evidence type="ECO:0000313" key="2">
    <source>
        <dbReference type="Proteomes" id="UP001142374"/>
    </source>
</evidence>
<keyword evidence="2" id="KW-1185">Reference proteome</keyword>
<proteinExistence type="predicted"/>
<accession>A0A9X2LDC6</accession>
<name>A0A9X2LDC6_9ACTN</name>
<evidence type="ECO:0000313" key="1">
    <source>
        <dbReference type="EMBL" id="MCQ8768892.1"/>
    </source>
</evidence>
<comment type="caution">
    <text evidence="1">The sequence shown here is derived from an EMBL/GenBank/DDBJ whole genome shotgun (WGS) entry which is preliminary data.</text>
</comment>
<dbReference type="RefSeq" id="WP_240976146.1">
    <property type="nucleotide sequence ID" value="NZ_JAATER010000023.1"/>
</dbReference>
<organism evidence="1 2">
    <name type="scientific">Streptomyces telluris</name>
    <dbReference type="NCBI Taxonomy" id="2720021"/>
    <lineage>
        <taxon>Bacteria</taxon>
        <taxon>Bacillati</taxon>
        <taxon>Actinomycetota</taxon>
        <taxon>Actinomycetes</taxon>
        <taxon>Kitasatosporales</taxon>
        <taxon>Streptomycetaceae</taxon>
        <taxon>Streptomyces</taxon>
    </lineage>
</organism>
<protein>
    <recommendedName>
        <fullName evidence="3">DUF4034 domain-containing protein</fullName>
    </recommendedName>
</protein>